<proteinExistence type="predicted"/>
<dbReference type="InterPro" id="IPR012887">
    <property type="entry name" value="GDP_fucose_pyrophosphorylase"/>
</dbReference>
<evidence type="ECO:0000313" key="5">
    <source>
        <dbReference type="Proteomes" id="UP000472277"/>
    </source>
</evidence>
<dbReference type="OMA" id="MGTINEY"/>
<accession>A0A674CZX6</accession>
<dbReference type="PANTHER" id="PTHR15045:SF1">
    <property type="entry name" value="FUCOSE-1-PHOSPHATE GUANYLYLTRANSFERASE"/>
    <property type="match status" value="1"/>
</dbReference>
<organism evidence="4 5">
    <name type="scientific">Salmo trutta</name>
    <name type="common">Brown trout</name>
    <dbReference type="NCBI Taxonomy" id="8032"/>
    <lineage>
        <taxon>Eukaryota</taxon>
        <taxon>Metazoa</taxon>
        <taxon>Chordata</taxon>
        <taxon>Craniata</taxon>
        <taxon>Vertebrata</taxon>
        <taxon>Euteleostomi</taxon>
        <taxon>Actinopterygii</taxon>
        <taxon>Neopterygii</taxon>
        <taxon>Teleostei</taxon>
        <taxon>Protacanthopterygii</taxon>
        <taxon>Salmoniformes</taxon>
        <taxon>Salmonidae</taxon>
        <taxon>Salmoninae</taxon>
        <taxon>Salmo</taxon>
    </lineage>
</organism>
<dbReference type="GO" id="GO:0016772">
    <property type="term" value="F:transferase activity, transferring phosphorus-containing groups"/>
    <property type="evidence" value="ECO:0007669"/>
    <property type="project" value="InterPro"/>
</dbReference>
<dbReference type="GO" id="GO:0000166">
    <property type="term" value="F:nucleotide binding"/>
    <property type="evidence" value="ECO:0007669"/>
    <property type="project" value="UniProtKB-KW"/>
</dbReference>
<dbReference type="PANTHER" id="PTHR15045">
    <property type="entry name" value="FUCOSE-1-PHOSPHATE GUANYLYLTRANSFERASE"/>
    <property type="match status" value="1"/>
</dbReference>
<dbReference type="AlphaFoldDB" id="A0A674CZX6"/>
<evidence type="ECO:0000259" key="3">
    <source>
        <dbReference type="Pfam" id="PF07959"/>
    </source>
</evidence>
<keyword evidence="1" id="KW-0808">Transferase</keyword>
<feature type="domain" description="GDP-fucose pyrophosphorylase" evidence="3">
    <location>
        <begin position="125"/>
        <end position="431"/>
    </location>
</feature>
<dbReference type="GeneTree" id="ENSGT00780000122095"/>
<dbReference type="GO" id="GO:0042350">
    <property type="term" value="P:GDP-L-fucose biosynthetic process"/>
    <property type="evidence" value="ECO:0007669"/>
    <property type="project" value="UniProtKB-ARBA"/>
</dbReference>
<evidence type="ECO:0000313" key="4">
    <source>
        <dbReference type="Ensembl" id="ENSSTUP00000089240.1"/>
    </source>
</evidence>
<dbReference type="InParanoid" id="A0A674CZX6"/>
<reference evidence="4" key="2">
    <citation type="submission" date="2025-09" db="UniProtKB">
        <authorList>
            <consortium name="Ensembl"/>
        </authorList>
    </citation>
    <scope>IDENTIFICATION</scope>
</reference>
<evidence type="ECO:0000256" key="2">
    <source>
        <dbReference type="ARBA" id="ARBA00022741"/>
    </source>
</evidence>
<reference evidence="4" key="1">
    <citation type="submission" date="2025-08" db="UniProtKB">
        <authorList>
            <consortium name="Ensembl"/>
        </authorList>
    </citation>
    <scope>IDENTIFICATION</scope>
</reference>
<dbReference type="Ensembl" id="ENSSTUT00000094923.1">
    <property type="protein sequence ID" value="ENSSTUP00000089240.1"/>
    <property type="gene ID" value="ENSSTUG00000039178.1"/>
</dbReference>
<keyword evidence="2" id="KW-0547">Nucleotide-binding</keyword>
<sequence length="494" mass="54819">MNEQRNKKLQIGTSEKLQRFDTLRGKQVQPGEFWDLVVLTAVDDDQREAYELQSSEKLERKEIPLGIPYHVFSDPPGAKIGNGGTTRHSLKQLEDIYSSTLYQCLPNASALGKSSPLLSGLTGLVDRSGFTALAHPSPISIGTTHQQEKFGLADMEYRTCLHFLSRIALCLSSDVEYIYTDTTYVDYQTTMSLLSLFREARPLGCEIDAYWDFLKALGPQAMVAYTNNTANVTKQQSSLVEMCQMFHRLKGTPLNVVALNHSKFYHMGTTTEYLFYLSEDPCLRGELGLYKVLGCSQNFSFKVCCEMLSNLKPGSSLTPGSVLEYCRLEATAHVGGRTILLGRRGPEGAQWNLHAVLCVNRQGQTGVVAFGIEDNLKKPVGAPANMEGLNLFGASFVECLAKWGLSPWSLRFSGDASSCSLWNACLFPVCPDIFDSFSLTLETLQALQPGVSTVPLPLGTKLMSLQEALQSKYLEKMLKYRKRLMEDVEKKKGS</sequence>
<name>A0A674CZX6_SALTR</name>
<protein>
    <submittedName>
        <fullName evidence="4">Fucose-1-phosphate guanylyltransferase</fullName>
    </submittedName>
</protein>
<dbReference type="Pfam" id="PF07959">
    <property type="entry name" value="Fucose_pyrophosphorylase"/>
    <property type="match status" value="1"/>
</dbReference>
<evidence type="ECO:0000256" key="1">
    <source>
        <dbReference type="ARBA" id="ARBA00022679"/>
    </source>
</evidence>
<gene>
    <name evidence="4" type="primary">FPGT</name>
</gene>
<dbReference type="Proteomes" id="UP000472277">
    <property type="component" value="Chromosome 17"/>
</dbReference>
<keyword evidence="5" id="KW-1185">Reference proteome</keyword>